<dbReference type="EMBL" id="LSRX01000080">
    <property type="protein sequence ID" value="OLQ10347.1"/>
    <property type="molecule type" value="Genomic_DNA"/>
</dbReference>
<name>A0A1Q9ESE2_SYMMI</name>
<protein>
    <recommendedName>
        <fullName evidence="4">Nucleotide-diphospho-sugar transferase domain-containing protein</fullName>
    </recommendedName>
</protein>
<accession>A0A1Q9ESE2</accession>
<dbReference type="OMA" id="NFNWEKH"/>
<sequence>MAPGRGGMLPVVLGALTGLAYLIVTGPPAAAPQTRRSTQETINAAAEHLADVADTGPKLENPIGAFNGILTKGGAMAPVPSVQLPALAPSVPNLQVSATPASQTGGGPLDKTSATQALRQTETDFDKNFLLTIGGTHPGPVDIVDIPTTTPKPKPYILNAGKTGLPIAEGPRPSWLVKEDELVIDARSPQFGGMLIIQPVLMDADGGWGKPKASRPRWLRSILATNRFHARQHGHAVVLRWHPTHPQLTKWQRRQCGSKVDERTCTKNNERENFNWEKHLMLSEYLTSPQNFTHVLMLDADAALVKHPLNILGEIAKQMEVRNLDVFLTSEDWLKYGENRINGGFLMTRNSAWTRHLFQDTFRAHVKGPGGLRSWKIGLEHQECSSNEQICLNDIMSGSGKEVVKGHMTLESGIIYNRGGCTVRSCGSEPISDRTMETLGMNDDRLQVLHFMGGSKRLAPEVLCDGGKDYTGDGPKGYGCMK</sequence>
<proteinExistence type="predicted"/>
<feature type="signal peptide" evidence="1">
    <location>
        <begin position="1"/>
        <end position="22"/>
    </location>
</feature>
<gene>
    <name evidence="2" type="ORF">AK812_SmicGene5958</name>
</gene>
<feature type="chain" id="PRO_5012389917" description="Nucleotide-diphospho-sugar transferase domain-containing protein" evidence="1">
    <location>
        <begin position="23"/>
        <end position="482"/>
    </location>
</feature>
<dbReference type="OrthoDB" id="406793at2759"/>
<evidence type="ECO:0000256" key="1">
    <source>
        <dbReference type="SAM" id="SignalP"/>
    </source>
</evidence>
<evidence type="ECO:0008006" key="4">
    <source>
        <dbReference type="Google" id="ProtNLM"/>
    </source>
</evidence>
<dbReference type="InterPro" id="IPR029044">
    <property type="entry name" value="Nucleotide-diphossugar_trans"/>
</dbReference>
<keyword evidence="3" id="KW-1185">Reference proteome</keyword>
<evidence type="ECO:0000313" key="2">
    <source>
        <dbReference type="EMBL" id="OLQ10347.1"/>
    </source>
</evidence>
<dbReference type="SUPFAM" id="SSF53448">
    <property type="entry name" value="Nucleotide-diphospho-sugar transferases"/>
    <property type="match status" value="1"/>
</dbReference>
<evidence type="ECO:0000313" key="3">
    <source>
        <dbReference type="Proteomes" id="UP000186817"/>
    </source>
</evidence>
<dbReference type="Proteomes" id="UP000186817">
    <property type="component" value="Unassembled WGS sequence"/>
</dbReference>
<keyword evidence="1" id="KW-0732">Signal</keyword>
<comment type="caution">
    <text evidence="2">The sequence shown here is derived from an EMBL/GenBank/DDBJ whole genome shotgun (WGS) entry which is preliminary data.</text>
</comment>
<reference evidence="2 3" key="1">
    <citation type="submission" date="2016-02" db="EMBL/GenBank/DDBJ databases">
        <title>Genome analysis of coral dinoflagellate symbionts highlights evolutionary adaptations to a symbiotic lifestyle.</title>
        <authorList>
            <person name="Aranda M."/>
            <person name="Li Y."/>
            <person name="Liew Y.J."/>
            <person name="Baumgarten S."/>
            <person name="Simakov O."/>
            <person name="Wilson M."/>
            <person name="Piel J."/>
            <person name="Ashoor H."/>
            <person name="Bougouffa S."/>
            <person name="Bajic V.B."/>
            <person name="Ryu T."/>
            <person name="Ravasi T."/>
            <person name="Bayer T."/>
            <person name="Micklem G."/>
            <person name="Kim H."/>
            <person name="Bhak J."/>
            <person name="Lajeunesse T.C."/>
            <person name="Voolstra C.R."/>
        </authorList>
    </citation>
    <scope>NUCLEOTIDE SEQUENCE [LARGE SCALE GENOMIC DNA]</scope>
    <source>
        <strain evidence="2 3">CCMP2467</strain>
    </source>
</reference>
<organism evidence="2 3">
    <name type="scientific">Symbiodinium microadriaticum</name>
    <name type="common">Dinoflagellate</name>
    <name type="synonym">Zooxanthella microadriatica</name>
    <dbReference type="NCBI Taxonomy" id="2951"/>
    <lineage>
        <taxon>Eukaryota</taxon>
        <taxon>Sar</taxon>
        <taxon>Alveolata</taxon>
        <taxon>Dinophyceae</taxon>
        <taxon>Suessiales</taxon>
        <taxon>Symbiodiniaceae</taxon>
        <taxon>Symbiodinium</taxon>
    </lineage>
</organism>
<dbReference type="AlphaFoldDB" id="A0A1Q9ESE2"/>